<gene>
    <name evidence="3" type="ORF">C2E21_9529</name>
</gene>
<dbReference type="Proteomes" id="UP000239899">
    <property type="component" value="Unassembled WGS sequence"/>
</dbReference>
<feature type="domain" description="F-box" evidence="2">
    <location>
        <begin position="5"/>
        <end position="52"/>
    </location>
</feature>
<keyword evidence="4" id="KW-1185">Reference proteome</keyword>
<evidence type="ECO:0000313" key="3">
    <source>
        <dbReference type="EMBL" id="PRW05801.1"/>
    </source>
</evidence>
<dbReference type="SUPFAM" id="SSF81383">
    <property type="entry name" value="F-box domain"/>
    <property type="match status" value="1"/>
</dbReference>
<dbReference type="PROSITE" id="PS50181">
    <property type="entry name" value="FBOX"/>
    <property type="match status" value="1"/>
</dbReference>
<dbReference type="InterPro" id="IPR001810">
    <property type="entry name" value="F-box_dom"/>
</dbReference>
<evidence type="ECO:0000259" key="2">
    <source>
        <dbReference type="PROSITE" id="PS50181"/>
    </source>
</evidence>
<dbReference type="GO" id="GO:0005930">
    <property type="term" value="C:axoneme"/>
    <property type="evidence" value="ECO:0007669"/>
    <property type="project" value="UniProtKB-SubCell"/>
</dbReference>
<evidence type="ECO:0000256" key="1">
    <source>
        <dbReference type="ARBA" id="ARBA00004430"/>
    </source>
</evidence>
<dbReference type="STRING" id="3076.A0A2P6TB78"/>
<dbReference type="Gene3D" id="1.20.1280.50">
    <property type="match status" value="1"/>
</dbReference>
<dbReference type="SUPFAM" id="SSF52047">
    <property type="entry name" value="RNI-like"/>
    <property type="match status" value="1"/>
</dbReference>
<proteinExistence type="predicted"/>
<name>A0A2P6TB78_CHLSO</name>
<dbReference type="EMBL" id="LHPG02000029">
    <property type="protein sequence ID" value="PRW05801.1"/>
    <property type="molecule type" value="Genomic_DNA"/>
</dbReference>
<dbReference type="Pfam" id="PF12937">
    <property type="entry name" value="F-box-like"/>
    <property type="match status" value="1"/>
</dbReference>
<dbReference type="InterPro" id="IPR032675">
    <property type="entry name" value="LRR_dom_sf"/>
</dbReference>
<comment type="subcellular location">
    <subcellularLocation>
        <location evidence="1">Cytoplasm</location>
        <location evidence="1">Cytoskeleton</location>
        <location evidence="1">Cilium axoneme</location>
    </subcellularLocation>
</comment>
<sequence>MARHAPGLESLPDDLLGACLSYLSQQDGQYVTLVSRRFQRLFYQQSSLWRSFTVHVRQPRTRERLEARLALLRRVAPHVTAFAVLPANERQGITLDGSNGQPRLIDLLQPLPPSLTALELGNEGLPLQLPPQTARLLQPFTAVRSLNLQILADAGDLVAVVQLMPKLEELSCSMQHCPDLQQLTRLTQLRHLYLRDSGSAGGGVRPPTLSALPQLEEFQLHSWSGRVELADTHCMSCSLGPVEFDGAREPVVTLAIRNAELGSLQLLLAAAVRSTLVLEALDFEDVTFSAASLQGCTQLTGVQSLRLFDCQFDAPAAAALFACCQELNGLDLIDWDGPGIELNDLQLPPQLKRLCLADYSYKLPGTLAQLTNLQCLDVSNKDELELSLETVELLCRLPALRELGLPGIDPEDLDFEEEEDEADSALEAAREAVQELLRRRPGLRIWYVHEPYL</sequence>
<protein>
    <submittedName>
        <fullName evidence="3">Leucine rich repeat domain containing</fullName>
    </submittedName>
</protein>
<dbReference type="Gene3D" id="3.80.10.10">
    <property type="entry name" value="Ribonuclease Inhibitor"/>
    <property type="match status" value="2"/>
</dbReference>
<evidence type="ECO:0000313" key="4">
    <source>
        <dbReference type="Proteomes" id="UP000239899"/>
    </source>
</evidence>
<dbReference type="AlphaFoldDB" id="A0A2P6TB78"/>
<comment type="caution">
    <text evidence="3">The sequence shown here is derived from an EMBL/GenBank/DDBJ whole genome shotgun (WGS) entry which is preliminary data.</text>
</comment>
<accession>A0A2P6TB78</accession>
<dbReference type="OrthoDB" id="5396937at2759"/>
<organism evidence="3 4">
    <name type="scientific">Chlorella sorokiniana</name>
    <name type="common">Freshwater green alga</name>
    <dbReference type="NCBI Taxonomy" id="3076"/>
    <lineage>
        <taxon>Eukaryota</taxon>
        <taxon>Viridiplantae</taxon>
        <taxon>Chlorophyta</taxon>
        <taxon>core chlorophytes</taxon>
        <taxon>Trebouxiophyceae</taxon>
        <taxon>Chlorellales</taxon>
        <taxon>Chlorellaceae</taxon>
        <taxon>Chlorella clade</taxon>
        <taxon>Chlorella</taxon>
    </lineage>
</organism>
<dbReference type="InterPro" id="IPR036047">
    <property type="entry name" value="F-box-like_dom_sf"/>
</dbReference>
<reference evidence="3 4" key="1">
    <citation type="journal article" date="2018" name="Plant J.">
        <title>Genome sequences of Chlorella sorokiniana UTEX 1602 and Micractinium conductrix SAG 241.80: implications to maltose excretion by a green alga.</title>
        <authorList>
            <person name="Arriola M.B."/>
            <person name="Velmurugan N."/>
            <person name="Zhang Y."/>
            <person name="Plunkett M.H."/>
            <person name="Hondzo H."/>
            <person name="Barney B.M."/>
        </authorList>
    </citation>
    <scope>NUCLEOTIDE SEQUENCE [LARGE SCALE GENOMIC DNA]</scope>
    <source>
        <strain evidence="4">UTEX 1602</strain>
    </source>
</reference>